<dbReference type="Proteomes" id="UP000504604">
    <property type="component" value="Linkage group LG10"/>
</dbReference>
<dbReference type="Pfam" id="PF07727">
    <property type="entry name" value="RVT_2"/>
    <property type="match status" value="1"/>
</dbReference>
<evidence type="ECO:0000313" key="3">
    <source>
        <dbReference type="RefSeq" id="XP_020553086.1"/>
    </source>
</evidence>
<name>A0A8M8VAC2_SESIN</name>
<protein>
    <submittedName>
        <fullName evidence="3">Uncharacterized protein LOC110012719</fullName>
    </submittedName>
</protein>
<dbReference type="InterPro" id="IPR013103">
    <property type="entry name" value="RVT_2"/>
</dbReference>
<dbReference type="AlphaFoldDB" id="A0A8M8VAC2"/>
<dbReference type="GeneID" id="110012719"/>
<accession>A0A8M8VAC2</accession>
<evidence type="ECO:0000259" key="1">
    <source>
        <dbReference type="Pfam" id="PF07727"/>
    </source>
</evidence>
<dbReference type="KEGG" id="sind:110012719"/>
<proteinExistence type="predicted"/>
<dbReference type="OrthoDB" id="418757at2759"/>
<dbReference type="InterPro" id="IPR043502">
    <property type="entry name" value="DNA/RNA_pol_sf"/>
</dbReference>
<gene>
    <name evidence="3" type="primary">LOC110012719</name>
</gene>
<dbReference type="SUPFAM" id="SSF56672">
    <property type="entry name" value="DNA/RNA polymerases"/>
    <property type="match status" value="1"/>
</dbReference>
<organism evidence="2 3">
    <name type="scientific">Sesamum indicum</name>
    <name type="common">Oriental sesame</name>
    <name type="synonym">Sesamum orientale</name>
    <dbReference type="NCBI Taxonomy" id="4182"/>
    <lineage>
        <taxon>Eukaryota</taxon>
        <taxon>Viridiplantae</taxon>
        <taxon>Streptophyta</taxon>
        <taxon>Embryophyta</taxon>
        <taxon>Tracheophyta</taxon>
        <taxon>Spermatophyta</taxon>
        <taxon>Magnoliopsida</taxon>
        <taxon>eudicotyledons</taxon>
        <taxon>Gunneridae</taxon>
        <taxon>Pentapetalae</taxon>
        <taxon>asterids</taxon>
        <taxon>lamiids</taxon>
        <taxon>Lamiales</taxon>
        <taxon>Pedaliaceae</taxon>
        <taxon>Sesamum</taxon>
    </lineage>
</organism>
<dbReference type="PANTHER" id="PTHR11439:SF470">
    <property type="entry name" value="CYSTEINE-RICH RLK (RECEPTOR-LIKE PROTEIN KINASE) 8"/>
    <property type="match status" value="1"/>
</dbReference>
<sequence>MSNVVIEVIDYQITSKAVWNAEFTLKLTAYGFVQSVHDHCLFVKPSSSGIMALIVYVDDILITGPSIDDIARVKCYLHDLFTIKDLGDARYFLGLEIARSSSGLYIAQTKYTLDIVRDTGLLHAKPASSPFPPGLKLAAASGTLFSNPGSYRRLVGRLLYLGFSRPDISYSVQQLSQYLNQPCDSHWKAALHVVRYLKGCPAKGLYFPAASSFNLRAFCDADWASCLDSRRSLTGYCVFLGDALVSWKTKKQSTVSRSTAESEYRSLASTVCELRWISYILSDFNVPYSLPVELFCDNKAALHIVANPVFHERTKHIELDCHLVRDAYKDGFISPSFVPGVLQLADVFTKSLPLRSFLSLISKLGLVSFDPSPTCGGAIGVSHHLHHQSKFQQQQQLQHLDENEADVEELLDTG</sequence>
<evidence type="ECO:0000313" key="2">
    <source>
        <dbReference type="Proteomes" id="UP000504604"/>
    </source>
</evidence>
<keyword evidence="2" id="KW-1185">Reference proteome</keyword>
<dbReference type="CDD" id="cd09272">
    <property type="entry name" value="RNase_HI_RT_Ty1"/>
    <property type="match status" value="1"/>
</dbReference>
<reference evidence="3" key="1">
    <citation type="submission" date="2025-08" db="UniProtKB">
        <authorList>
            <consortium name="RefSeq"/>
        </authorList>
    </citation>
    <scope>IDENTIFICATION</scope>
</reference>
<dbReference type="PANTHER" id="PTHR11439">
    <property type="entry name" value="GAG-POL-RELATED RETROTRANSPOSON"/>
    <property type="match status" value="1"/>
</dbReference>
<feature type="domain" description="Reverse transcriptase Ty1/copia-type" evidence="1">
    <location>
        <begin position="17"/>
        <end position="130"/>
    </location>
</feature>
<dbReference type="RefSeq" id="XP_020553086.1">
    <property type="nucleotide sequence ID" value="XM_020697427.1"/>
</dbReference>